<protein>
    <submittedName>
        <fullName evidence="2">Uncharacterized protein</fullName>
    </submittedName>
</protein>
<feature type="compositionally biased region" description="Pro residues" evidence="1">
    <location>
        <begin position="355"/>
        <end position="372"/>
    </location>
</feature>
<comment type="caution">
    <text evidence="2">The sequence shown here is derived from an EMBL/GenBank/DDBJ whole genome shotgun (WGS) entry which is preliminary data.</text>
</comment>
<feature type="compositionally biased region" description="Low complexity" evidence="1">
    <location>
        <begin position="324"/>
        <end position="335"/>
    </location>
</feature>
<reference evidence="2 3" key="1">
    <citation type="submission" date="2018-06" db="EMBL/GenBank/DDBJ databases">
        <title>Genome Sequence of the Brown Rot Fungal Pathogen Monilinia fructigena.</title>
        <authorList>
            <person name="Landi L."/>
            <person name="De Miccolis Angelini R.M."/>
            <person name="Pollastro S."/>
            <person name="Abate D."/>
            <person name="Faretra F."/>
            <person name="Romanazzi G."/>
        </authorList>
    </citation>
    <scope>NUCLEOTIDE SEQUENCE [LARGE SCALE GENOMIC DNA]</scope>
    <source>
        <strain evidence="2 3">Mfrg269</strain>
    </source>
</reference>
<feature type="compositionally biased region" description="Polar residues" evidence="1">
    <location>
        <begin position="128"/>
        <end position="151"/>
    </location>
</feature>
<feature type="region of interest" description="Disordered" evidence="1">
    <location>
        <begin position="322"/>
        <end position="418"/>
    </location>
</feature>
<gene>
    <name evidence="2" type="ORF">DID88_008370</name>
</gene>
<proteinExistence type="predicted"/>
<feature type="region of interest" description="Disordered" evidence="1">
    <location>
        <begin position="127"/>
        <end position="154"/>
    </location>
</feature>
<dbReference type="Pfam" id="PF07217">
    <property type="entry name" value="Het-C"/>
    <property type="match status" value="1"/>
</dbReference>
<dbReference type="AlphaFoldDB" id="A0A395J654"/>
<dbReference type="EMBL" id="QKRW01000003">
    <property type="protein sequence ID" value="RAL67618.1"/>
    <property type="molecule type" value="Genomic_DNA"/>
</dbReference>
<name>A0A395J654_9HELO</name>
<dbReference type="Proteomes" id="UP000249056">
    <property type="component" value="Unassembled WGS sequence"/>
</dbReference>
<dbReference type="PANTHER" id="PTHR14905">
    <property type="entry name" value="NG37"/>
    <property type="match status" value="1"/>
</dbReference>
<feature type="compositionally biased region" description="Low complexity" evidence="1">
    <location>
        <begin position="78"/>
        <end position="88"/>
    </location>
</feature>
<organism evidence="2 3">
    <name type="scientific">Monilinia fructigena</name>
    <dbReference type="NCBI Taxonomy" id="38457"/>
    <lineage>
        <taxon>Eukaryota</taxon>
        <taxon>Fungi</taxon>
        <taxon>Dikarya</taxon>
        <taxon>Ascomycota</taxon>
        <taxon>Pezizomycotina</taxon>
        <taxon>Leotiomycetes</taxon>
        <taxon>Helotiales</taxon>
        <taxon>Sclerotiniaceae</taxon>
        <taxon>Monilinia</taxon>
    </lineage>
</organism>
<dbReference type="InterPro" id="IPR052577">
    <property type="entry name" value="VWA7"/>
</dbReference>
<sequence length="418" mass="45704">MEDFGAHTNYCELALRELGYRDVFPHCGANAEINIRGHHVYPLVTGTFGAVDFLHSVLGEATDHFTQTEVEEMDLALGGAQKAQQSGSSGDGQRGLFGSGSSGTDFAGLLSQIPGMGGGLASTARDLQAQSAAQEYQNSNQHTRADGNNFNAPPGSRRKIYPILEFRDKVVRAINNTIAKIPGLESLVEKISETLTVFILSLLAPFVRPIIDAVSDSLKKGSSTVVEASANSQFEPWNDPNCTDPTHSMLSKDHFSNVRILYAWQNPGVPIDEVMNDILRTFHHPALRDEHVEIHKKMFDTVKTWMHEQPNAQALNHLLNSESQQQQQPYNQQYGAPPPNNYEQHPPSGDYWNQGPPPPGQWGQQGPPPPGPWGQGPSQNHYPPSKDIRAKNIHPNNLLNGGQGGYQYPPSGGGYGGY</sequence>
<dbReference type="OrthoDB" id="2506204at2759"/>
<feature type="region of interest" description="Disordered" evidence="1">
    <location>
        <begin position="78"/>
        <end position="97"/>
    </location>
</feature>
<evidence type="ECO:0000256" key="1">
    <source>
        <dbReference type="SAM" id="MobiDB-lite"/>
    </source>
</evidence>
<dbReference type="InterPro" id="IPR010816">
    <property type="entry name" value="Het-C"/>
</dbReference>
<evidence type="ECO:0000313" key="3">
    <source>
        <dbReference type="Proteomes" id="UP000249056"/>
    </source>
</evidence>
<accession>A0A395J654</accession>
<keyword evidence="3" id="KW-1185">Reference proteome</keyword>
<evidence type="ECO:0000313" key="2">
    <source>
        <dbReference type="EMBL" id="RAL67618.1"/>
    </source>
</evidence>
<dbReference type="PANTHER" id="PTHR14905:SF7">
    <property type="entry name" value="VON WILLEBRAND FACTOR A DOMAIN-CONTAINING PROTEIN 7"/>
    <property type="match status" value="1"/>
</dbReference>
<feature type="compositionally biased region" description="Gly residues" evidence="1">
    <location>
        <begin position="401"/>
        <end position="418"/>
    </location>
</feature>